<dbReference type="AlphaFoldDB" id="A0ABD0PD14"/>
<feature type="non-terminal residue" evidence="2">
    <location>
        <position position="63"/>
    </location>
</feature>
<name>A0ABD0PD14_CIRMR</name>
<organism evidence="2 3">
    <name type="scientific">Cirrhinus mrigala</name>
    <name type="common">Mrigala</name>
    <dbReference type="NCBI Taxonomy" id="683832"/>
    <lineage>
        <taxon>Eukaryota</taxon>
        <taxon>Metazoa</taxon>
        <taxon>Chordata</taxon>
        <taxon>Craniata</taxon>
        <taxon>Vertebrata</taxon>
        <taxon>Euteleostomi</taxon>
        <taxon>Actinopterygii</taxon>
        <taxon>Neopterygii</taxon>
        <taxon>Teleostei</taxon>
        <taxon>Ostariophysi</taxon>
        <taxon>Cypriniformes</taxon>
        <taxon>Cyprinidae</taxon>
        <taxon>Labeoninae</taxon>
        <taxon>Labeonini</taxon>
        <taxon>Cirrhinus</taxon>
    </lineage>
</organism>
<reference evidence="2 3" key="1">
    <citation type="submission" date="2024-05" db="EMBL/GenBank/DDBJ databases">
        <title>Genome sequencing and assembly of Indian major carp, Cirrhinus mrigala (Hamilton, 1822).</title>
        <authorList>
            <person name="Mohindra V."/>
            <person name="Chowdhury L.M."/>
            <person name="Lal K."/>
            <person name="Jena J.K."/>
        </authorList>
    </citation>
    <scope>NUCLEOTIDE SEQUENCE [LARGE SCALE GENOMIC DNA]</scope>
    <source>
        <strain evidence="2">CM1030</strain>
        <tissue evidence="2">Blood</tissue>
    </source>
</reference>
<evidence type="ECO:0000256" key="1">
    <source>
        <dbReference type="SAM" id="MobiDB-lite"/>
    </source>
</evidence>
<accession>A0ABD0PD14</accession>
<comment type="caution">
    <text evidence="2">The sequence shown here is derived from an EMBL/GenBank/DDBJ whole genome shotgun (WGS) entry which is preliminary data.</text>
</comment>
<proteinExistence type="predicted"/>
<protein>
    <submittedName>
        <fullName evidence="2">Uncharacterized protein</fullName>
    </submittedName>
</protein>
<evidence type="ECO:0000313" key="3">
    <source>
        <dbReference type="Proteomes" id="UP001529510"/>
    </source>
</evidence>
<keyword evidence="3" id="KW-1185">Reference proteome</keyword>
<evidence type="ECO:0000313" key="2">
    <source>
        <dbReference type="EMBL" id="KAL0171915.1"/>
    </source>
</evidence>
<dbReference type="EMBL" id="JAMKFB020000016">
    <property type="protein sequence ID" value="KAL0171915.1"/>
    <property type="molecule type" value="Genomic_DNA"/>
</dbReference>
<sequence length="63" mass="7205">RLIKEEHIHDCIQMEGPSSMSLQQDHHPPDHYSPQPLRLMSPELPQRTPSSVTLYPNLPLSPP</sequence>
<feature type="region of interest" description="Disordered" evidence="1">
    <location>
        <begin position="17"/>
        <end position="63"/>
    </location>
</feature>
<feature type="non-terminal residue" evidence="2">
    <location>
        <position position="1"/>
    </location>
</feature>
<dbReference type="Proteomes" id="UP001529510">
    <property type="component" value="Unassembled WGS sequence"/>
</dbReference>
<gene>
    <name evidence="2" type="ORF">M9458_032226</name>
</gene>